<organism evidence="2 3">
    <name type="scientific">Plantactinospora endophytica</name>
    <dbReference type="NCBI Taxonomy" id="673535"/>
    <lineage>
        <taxon>Bacteria</taxon>
        <taxon>Bacillati</taxon>
        <taxon>Actinomycetota</taxon>
        <taxon>Actinomycetes</taxon>
        <taxon>Micromonosporales</taxon>
        <taxon>Micromonosporaceae</taxon>
        <taxon>Plantactinospora</taxon>
    </lineage>
</organism>
<evidence type="ECO:0000256" key="1">
    <source>
        <dbReference type="SAM" id="Phobius"/>
    </source>
</evidence>
<keyword evidence="3" id="KW-1185">Reference proteome</keyword>
<feature type="transmembrane region" description="Helical" evidence="1">
    <location>
        <begin position="177"/>
        <end position="196"/>
    </location>
</feature>
<accession>A0ABQ4E229</accession>
<reference evidence="2 3" key="1">
    <citation type="submission" date="2021-01" db="EMBL/GenBank/DDBJ databases">
        <title>Whole genome shotgun sequence of Plantactinospora endophytica NBRC 110450.</title>
        <authorList>
            <person name="Komaki H."/>
            <person name="Tamura T."/>
        </authorList>
    </citation>
    <scope>NUCLEOTIDE SEQUENCE [LARGE SCALE GENOMIC DNA]</scope>
    <source>
        <strain evidence="2 3">NBRC 110450</strain>
    </source>
</reference>
<evidence type="ECO:0000313" key="2">
    <source>
        <dbReference type="EMBL" id="GIG88725.1"/>
    </source>
</evidence>
<feature type="transmembrane region" description="Helical" evidence="1">
    <location>
        <begin position="73"/>
        <end position="94"/>
    </location>
</feature>
<gene>
    <name evidence="2" type="ORF">Pen02_36610</name>
</gene>
<feature type="transmembrane region" description="Helical" evidence="1">
    <location>
        <begin position="114"/>
        <end position="138"/>
    </location>
</feature>
<dbReference type="EMBL" id="BONW01000016">
    <property type="protein sequence ID" value="GIG88725.1"/>
    <property type="molecule type" value="Genomic_DNA"/>
</dbReference>
<dbReference type="Proteomes" id="UP000646749">
    <property type="component" value="Unassembled WGS sequence"/>
</dbReference>
<name>A0ABQ4E229_9ACTN</name>
<evidence type="ECO:0000313" key="3">
    <source>
        <dbReference type="Proteomes" id="UP000646749"/>
    </source>
</evidence>
<comment type="caution">
    <text evidence="2">The sequence shown here is derived from an EMBL/GenBank/DDBJ whole genome shotgun (WGS) entry which is preliminary data.</text>
</comment>
<dbReference type="RefSeq" id="WP_203867216.1">
    <property type="nucleotide sequence ID" value="NZ_BONW01000016.1"/>
</dbReference>
<keyword evidence="1" id="KW-0812">Transmembrane</keyword>
<keyword evidence="1" id="KW-1133">Transmembrane helix</keyword>
<evidence type="ECO:0008006" key="4">
    <source>
        <dbReference type="Google" id="ProtNLM"/>
    </source>
</evidence>
<protein>
    <recommendedName>
        <fullName evidence="4">ABC transporter permease</fullName>
    </recommendedName>
</protein>
<keyword evidence="1" id="KW-0472">Membrane</keyword>
<feature type="transmembrane region" description="Helical" evidence="1">
    <location>
        <begin position="36"/>
        <end position="53"/>
    </location>
</feature>
<feature type="transmembrane region" description="Helical" evidence="1">
    <location>
        <begin position="150"/>
        <end position="170"/>
    </location>
</feature>
<feature type="transmembrane region" description="Helical" evidence="1">
    <location>
        <begin position="247"/>
        <end position="267"/>
    </location>
</feature>
<proteinExistence type="predicted"/>
<sequence>MSEEEGERVRGSGVSGMSELLAVGRYEFRMQARKRSLWLATAVLATVIGVFQGPRGPRYLPADAPAPEVMAGWAMLFGIVVPLAFGMVLADRLIRDRRLGTAPLLESLPVRPGLLLAGKYLGGVAATGLPALLLMLVAGGYETVHRGDPLILGWAVLAFALVMLPGLAFVAGFALTCPLAVSAPLFRVLFVGYWFWGNMLTPDFLPSLTGTLVTPIGDYQASWLSGELALFAGVPGWLNFLRPEPGAGSALLSIALLLLLGLLPLLVTHTVLARRRHAA</sequence>